<name>A0AAN9IFN9_CLITE</name>
<organism evidence="1 2">
    <name type="scientific">Clitoria ternatea</name>
    <name type="common">Butterfly pea</name>
    <dbReference type="NCBI Taxonomy" id="43366"/>
    <lineage>
        <taxon>Eukaryota</taxon>
        <taxon>Viridiplantae</taxon>
        <taxon>Streptophyta</taxon>
        <taxon>Embryophyta</taxon>
        <taxon>Tracheophyta</taxon>
        <taxon>Spermatophyta</taxon>
        <taxon>Magnoliopsida</taxon>
        <taxon>eudicotyledons</taxon>
        <taxon>Gunneridae</taxon>
        <taxon>Pentapetalae</taxon>
        <taxon>rosids</taxon>
        <taxon>fabids</taxon>
        <taxon>Fabales</taxon>
        <taxon>Fabaceae</taxon>
        <taxon>Papilionoideae</taxon>
        <taxon>50 kb inversion clade</taxon>
        <taxon>NPAAA clade</taxon>
        <taxon>indigoferoid/millettioid clade</taxon>
        <taxon>Phaseoleae</taxon>
        <taxon>Clitoria</taxon>
    </lineage>
</organism>
<comment type="caution">
    <text evidence="1">The sequence shown here is derived from an EMBL/GenBank/DDBJ whole genome shotgun (WGS) entry which is preliminary data.</text>
</comment>
<reference evidence="1 2" key="1">
    <citation type="submission" date="2024-01" db="EMBL/GenBank/DDBJ databases">
        <title>The genomes of 5 underutilized Papilionoideae crops provide insights into root nodulation and disease resistance.</title>
        <authorList>
            <person name="Yuan L."/>
        </authorList>
    </citation>
    <scope>NUCLEOTIDE SEQUENCE [LARGE SCALE GENOMIC DNA]</scope>
    <source>
        <strain evidence="1">LY-2023</strain>
        <tissue evidence="1">Leaf</tissue>
    </source>
</reference>
<dbReference type="EMBL" id="JAYKXN010000006">
    <property type="protein sequence ID" value="KAK7277537.1"/>
    <property type="molecule type" value="Genomic_DNA"/>
</dbReference>
<proteinExistence type="predicted"/>
<dbReference type="Proteomes" id="UP001359559">
    <property type="component" value="Unassembled WGS sequence"/>
</dbReference>
<protein>
    <submittedName>
        <fullName evidence="1">Uncharacterized protein</fullName>
    </submittedName>
</protein>
<sequence>MASRERRELRESLRRSSQVPIRCRFVAKVPDLWLDKAEVDMCKAELGIDKGFCEAPGLGEFASANYGPVEGSNNGNHNVLHSYLLKNLSVFICST</sequence>
<evidence type="ECO:0000313" key="1">
    <source>
        <dbReference type="EMBL" id="KAK7277537.1"/>
    </source>
</evidence>
<dbReference type="AlphaFoldDB" id="A0AAN9IFN9"/>
<accession>A0AAN9IFN9</accession>
<evidence type="ECO:0000313" key="2">
    <source>
        <dbReference type="Proteomes" id="UP001359559"/>
    </source>
</evidence>
<gene>
    <name evidence="1" type="ORF">RJT34_22552</name>
</gene>
<keyword evidence="2" id="KW-1185">Reference proteome</keyword>